<evidence type="ECO:0000256" key="9">
    <source>
        <dbReference type="ARBA" id="ARBA00023239"/>
    </source>
</evidence>
<dbReference type="GO" id="GO:0000107">
    <property type="term" value="F:imidazoleglycerol-phosphate synthase activity"/>
    <property type="evidence" value="ECO:0007669"/>
    <property type="project" value="UniProtKB-UniRule"/>
</dbReference>
<dbReference type="PANTHER" id="PTHR42701">
    <property type="entry name" value="IMIDAZOLE GLYCEROL PHOSPHATE SYNTHASE SUBUNIT HISH"/>
    <property type="match status" value="1"/>
</dbReference>
<evidence type="ECO:0000256" key="4">
    <source>
        <dbReference type="ARBA" id="ARBA00022490"/>
    </source>
</evidence>
<keyword evidence="4 12" id="KW-0963">Cytoplasm</keyword>
<evidence type="ECO:0000256" key="1">
    <source>
        <dbReference type="ARBA" id="ARBA00004496"/>
    </source>
</evidence>
<dbReference type="InterPro" id="IPR029062">
    <property type="entry name" value="Class_I_gatase-like"/>
</dbReference>
<evidence type="ECO:0000256" key="6">
    <source>
        <dbReference type="ARBA" id="ARBA00022801"/>
    </source>
</evidence>
<dbReference type="Proteomes" id="UP000066624">
    <property type="component" value="Chromosome"/>
</dbReference>
<dbReference type="PIRSF" id="PIRSF000495">
    <property type="entry name" value="Amidotransf_hisH"/>
    <property type="match status" value="1"/>
</dbReference>
<evidence type="ECO:0000256" key="10">
    <source>
        <dbReference type="ARBA" id="ARBA00047838"/>
    </source>
</evidence>
<keyword evidence="6 12" id="KW-0378">Hydrolase</keyword>
<evidence type="ECO:0000256" key="8">
    <source>
        <dbReference type="ARBA" id="ARBA00023102"/>
    </source>
</evidence>
<evidence type="ECO:0000256" key="5">
    <source>
        <dbReference type="ARBA" id="ARBA00022605"/>
    </source>
</evidence>
<feature type="active site" description="Nucleophile" evidence="12">
    <location>
        <position position="77"/>
    </location>
</feature>
<comment type="catalytic activity">
    <reaction evidence="11 12">
        <text>L-glutamine + H2O = L-glutamate + NH4(+)</text>
        <dbReference type="Rhea" id="RHEA:15889"/>
        <dbReference type="ChEBI" id="CHEBI:15377"/>
        <dbReference type="ChEBI" id="CHEBI:28938"/>
        <dbReference type="ChEBI" id="CHEBI:29985"/>
        <dbReference type="ChEBI" id="CHEBI:58359"/>
        <dbReference type="EC" id="3.5.1.2"/>
    </reaction>
</comment>
<comment type="catalytic activity">
    <reaction evidence="10 12">
        <text>5-[(5-phospho-1-deoxy-D-ribulos-1-ylimino)methylamino]-1-(5-phospho-beta-D-ribosyl)imidazole-4-carboxamide + L-glutamine = D-erythro-1-(imidazol-4-yl)glycerol 3-phosphate + 5-amino-1-(5-phospho-beta-D-ribosyl)imidazole-4-carboxamide + L-glutamate + H(+)</text>
        <dbReference type="Rhea" id="RHEA:24793"/>
        <dbReference type="ChEBI" id="CHEBI:15378"/>
        <dbReference type="ChEBI" id="CHEBI:29985"/>
        <dbReference type="ChEBI" id="CHEBI:58278"/>
        <dbReference type="ChEBI" id="CHEBI:58359"/>
        <dbReference type="ChEBI" id="CHEBI:58475"/>
        <dbReference type="ChEBI" id="CHEBI:58525"/>
        <dbReference type="EC" id="4.3.2.10"/>
    </reaction>
</comment>
<dbReference type="HAMAP" id="MF_00278">
    <property type="entry name" value="HisH"/>
    <property type="match status" value="1"/>
</dbReference>
<dbReference type="STRING" id="1579979.WM2015_2993"/>
<dbReference type="PROSITE" id="PS51273">
    <property type="entry name" value="GATASE_TYPE_1"/>
    <property type="match status" value="1"/>
</dbReference>
<dbReference type="RefSeq" id="WP_049726838.1">
    <property type="nucleotide sequence ID" value="NZ_CP012154.1"/>
</dbReference>
<evidence type="ECO:0000256" key="7">
    <source>
        <dbReference type="ARBA" id="ARBA00022962"/>
    </source>
</evidence>
<comment type="pathway">
    <text evidence="2 12">Amino-acid biosynthesis; L-histidine biosynthesis; L-histidine from 5-phospho-alpha-D-ribose 1-diphosphate: step 5/9.</text>
</comment>
<protein>
    <recommendedName>
        <fullName evidence="12">Imidazole glycerol phosphate synthase subunit HisH</fullName>
        <ecNumber evidence="12">4.3.2.10</ecNumber>
    </recommendedName>
    <alternativeName>
        <fullName evidence="12">IGP synthase glutaminase subunit</fullName>
        <ecNumber evidence="12">3.5.1.2</ecNumber>
    </alternativeName>
    <alternativeName>
        <fullName evidence="12">IGP synthase subunit HisH</fullName>
    </alternativeName>
    <alternativeName>
        <fullName evidence="12">ImGP synthase subunit HisH</fullName>
        <shortName evidence="12">IGPS subunit HisH</shortName>
    </alternativeName>
</protein>
<dbReference type="GO" id="GO:0016829">
    <property type="term" value="F:lyase activity"/>
    <property type="evidence" value="ECO:0007669"/>
    <property type="project" value="UniProtKB-KW"/>
</dbReference>
<dbReference type="GO" id="GO:0005737">
    <property type="term" value="C:cytoplasm"/>
    <property type="evidence" value="ECO:0007669"/>
    <property type="project" value="UniProtKB-SubCell"/>
</dbReference>
<dbReference type="InterPro" id="IPR017926">
    <property type="entry name" value="GATASE"/>
</dbReference>
<comment type="subcellular location">
    <subcellularLocation>
        <location evidence="1 12">Cytoplasm</location>
    </subcellularLocation>
</comment>
<comment type="function">
    <text evidence="12">IGPS catalyzes the conversion of PRFAR and glutamine to IGP, AICAR and glutamate. The HisH subunit catalyzes the hydrolysis of glutamine to glutamate and ammonia as part of the synthesis of IGP and AICAR. The resulting ammonia molecule is channeled to the active site of HisF.</text>
</comment>
<dbReference type="CDD" id="cd01748">
    <property type="entry name" value="GATase1_IGP_Synthase"/>
    <property type="match status" value="1"/>
</dbReference>
<dbReference type="Pfam" id="PF00117">
    <property type="entry name" value="GATase"/>
    <property type="match status" value="1"/>
</dbReference>
<sequence length="198" mass="21291">MKLAVIDSGGANLGSVLHALHRLGVTAELSSDPERIASADRVILPGVGSARSAMQALASAGLVDAIRALEQPVLGICLGLQLMFEHSEEGDCDCLGLIPGRVRRLEVAPHERLPHMGWNQLQWTRPTDPLARGLDGQEWFYFVHSYAAPIDHAVAISEHGRPFAAVVRHRNFAACQFHPEKSAGAGARLLANFLEAPA</sequence>
<reference evidence="13 14" key="1">
    <citation type="submission" date="2015-07" db="EMBL/GenBank/DDBJ databases">
        <authorList>
            <person name="Noorani M."/>
        </authorList>
    </citation>
    <scope>NUCLEOTIDE SEQUENCE [LARGE SCALE GENOMIC DNA]</scope>
    <source>
        <strain evidence="13 14">KCTC 42284</strain>
    </source>
</reference>
<dbReference type="SUPFAM" id="SSF52317">
    <property type="entry name" value="Class I glutamine amidotransferase-like"/>
    <property type="match status" value="1"/>
</dbReference>
<evidence type="ECO:0000256" key="2">
    <source>
        <dbReference type="ARBA" id="ARBA00005091"/>
    </source>
</evidence>
<dbReference type="GO" id="GO:0000105">
    <property type="term" value="P:L-histidine biosynthetic process"/>
    <property type="evidence" value="ECO:0007669"/>
    <property type="project" value="UniProtKB-UniRule"/>
</dbReference>
<evidence type="ECO:0000256" key="12">
    <source>
        <dbReference type="HAMAP-Rule" id="MF_00278"/>
    </source>
</evidence>
<feature type="active site" evidence="12">
    <location>
        <position position="178"/>
    </location>
</feature>
<dbReference type="KEGG" id="wma:WM2015_2993"/>
<keyword evidence="9 12" id="KW-0456">Lyase</keyword>
<dbReference type="UniPathway" id="UPA00031">
    <property type="reaction ID" value="UER00010"/>
</dbReference>
<proteinExistence type="inferred from homology"/>
<keyword evidence="5 12" id="KW-0028">Amino-acid biosynthesis</keyword>
<gene>
    <name evidence="12" type="primary">hisH</name>
    <name evidence="13" type="ORF">WM2015_2993</name>
</gene>
<name>A0A0K0Y0F5_9GAMM</name>
<dbReference type="AlphaFoldDB" id="A0A0K0Y0F5"/>
<dbReference type="EMBL" id="CP012154">
    <property type="protein sequence ID" value="AKS43346.1"/>
    <property type="molecule type" value="Genomic_DNA"/>
</dbReference>
<keyword evidence="8 12" id="KW-0368">Histidine biosynthesis</keyword>
<evidence type="ECO:0000256" key="11">
    <source>
        <dbReference type="ARBA" id="ARBA00049534"/>
    </source>
</evidence>
<dbReference type="InterPro" id="IPR010139">
    <property type="entry name" value="Imidazole-glycPsynth_HisH"/>
</dbReference>
<comment type="subunit">
    <text evidence="3 12">Heterodimer of HisH and HisF.</text>
</comment>
<organism evidence="13 14">
    <name type="scientific">Wenzhouxiangella marina</name>
    <dbReference type="NCBI Taxonomy" id="1579979"/>
    <lineage>
        <taxon>Bacteria</taxon>
        <taxon>Pseudomonadati</taxon>
        <taxon>Pseudomonadota</taxon>
        <taxon>Gammaproteobacteria</taxon>
        <taxon>Chromatiales</taxon>
        <taxon>Wenzhouxiangellaceae</taxon>
        <taxon>Wenzhouxiangella</taxon>
    </lineage>
</organism>
<evidence type="ECO:0000256" key="3">
    <source>
        <dbReference type="ARBA" id="ARBA00011152"/>
    </source>
</evidence>
<keyword evidence="7 12" id="KW-0315">Glutamine amidotransferase</keyword>
<dbReference type="GO" id="GO:0004359">
    <property type="term" value="F:glutaminase activity"/>
    <property type="evidence" value="ECO:0007669"/>
    <property type="project" value="UniProtKB-EC"/>
</dbReference>
<evidence type="ECO:0000313" key="13">
    <source>
        <dbReference type="EMBL" id="AKS43346.1"/>
    </source>
</evidence>
<dbReference type="Gene3D" id="3.40.50.880">
    <property type="match status" value="1"/>
</dbReference>
<dbReference type="PATRIC" id="fig|1579979.3.peg.3062"/>
<dbReference type="PANTHER" id="PTHR42701:SF1">
    <property type="entry name" value="IMIDAZOLE GLYCEROL PHOSPHATE SYNTHASE SUBUNIT HISH"/>
    <property type="match status" value="1"/>
</dbReference>
<dbReference type="FunFam" id="3.40.50.880:FF:000009">
    <property type="entry name" value="Imidazole glycerol phosphate synthase subunit HisH"/>
    <property type="match status" value="1"/>
</dbReference>
<dbReference type="PROSITE" id="PS51274">
    <property type="entry name" value="GATASE_COBBQ"/>
    <property type="match status" value="1"/>
</dbReference>
<feature type="active site" evidence="12">
    <location>
        <position position="180"/>
    </location>
</feature>
<dbReference type="EC" id="3.5.1.2" evidence="12"/>
<dbReference type="OrthoDB" id="9807137at2"/>
<dbReference type="EC" id="4.3.2.10" evidence="12"/>
<accession>A0A0K0Y0F5</accession>
<keyword evidence="14" id="KW-1185">Reference proteome</keyword>
<evidence type="ECO:0000313" key="14">
    <source>
        <dbReference type="Proteomes" id="UP000066624"/>
    </source>
</evidence>
<dbReference type="NCBIfam" id="TIGR01855">
    <property type="entry name" value="IMP_synth_hisH"/>
    <property type="match status" value="1"/>
</dbReference>